<gene>
    <name evidence="6" type="ORF">RIMI_LOCUS9247098</name>
</gene>
<keyword evidence="3" id="KW-0804">Transcription</keyword>
<dbReference type="InterPro" id="IPR010542">
    <property type="entry name" value="Vert_HSTF_C"/>
</dbReference>
<keyword evidence="7" id="KW-1185">Reference proteome</keyword>
<keyword evidence="2" id="KW-0346">Stress response</keyword>
<dbReference type="Proteomes" id="UP001176940">
    <property type="component" value="Unassembled WGS sequence"/>
</dbReference>
<evidence type="ECO:0000313" key="7">
    <source>
        <dbReference type="Proteomes" id="UP001176940"/>
    </source>
</evidence>
<feature type="domain" description="Vertebrate heat shock transcription factor C-terminal" evidence="5">
    <location>
        <begin position="130"/>
        <end position="282"/>
    </location>
</feature>
<sequence length="427" mass="47082">MAFKVYLYLCRHQRKPRSLERSIFTKEKTQPAAKASVKDMVIQLTLEPTQSPSPKYSRHILGKPKRVEEEVRYSSPSPQVSIDNMLEIHEIISPGEGTSDASIYTLDPAQIVTVSPPSSHLGDSDQEVDDPVLQLQTFADQNLNPSKPPELALDIVQSNASEDPDSVINSILSENCTGNNIDLLDQDELQDFLSCIDASLEELQGMLSQKKLNLDSDVTDELFKPDLSSSDTPVIDTNTSIVDDLTQTPEEIVVLDSDDHMNKDKQLMQYMGNPLLSLFDLPSNHPASSSIDPGAFMTTLEDDLYPYSSSAQSDTAPQNNSELPEDFVGPGELQPIFVLSPVNKLIEEVTDSETAPSRWLFDGGLPLYNALGVQKMAMATRGKLIASGLTSYGGLLKICEKKHAVIKLCQRENKLSLSEYSNAKTNY</sequence>
<evidence type="ECO:0000256" key="2">
    <source>
        <dbReference type="ARBA" id="ARBA00023016"/>
    </source>
</evidence>
<reference evidence="6" key="1">
    <citation type="submission" date="2023-07" db="EMBL/GenBank/DDBJ databases">
        <authorList>
            <person name="Stuckert A."/>
        </authorList>
    </citation>
    <scope>NUCLEOTIDE SEQUENCE</scope>
</reference>
<dbReference type="Pfam" id="PF06546">
    <property type="entry name" value="Vert_HS_TF"/>
    <property type="match status" value="1"/>
</dbReference>
<evidence type="ECO:0000313" key="6">
    <source>
        <dbReference type="EMBL" id="CAJ0941406.1"/>
    </source>
</evidence>
<dbReference type="EMBL" id="CAUEEQ010019000">
    <property type="protein sequence ID" value="CAJ0941406.1"/>
    <property type="molecule type" value="Genomic_DNA"/>
</dbReference>
<accession>A0ABN9LLE6</accession>
<evidence type="ECO:0000259" key="5">
    <source>
        <dbReference type="Pfam" id="PF06546"/>
    </source>
</evidence>
<evidence type="ECO:0000256" key="3">
    <source>
        <dbReference type="ARBA" id="ARBA00023163"/>
    </source>
</evidence>
<proteinExistence type="predicted"/>
<name>A0ABN9LLE6_9NEOB</name>
<feature type="region of interest" description="Disordered" evidence="4">
    <location>
        <begin position="307"/>
        <end position="327"/>
    </location>
</feature>
<evidence type="ECO:0000256" key="1">
    <source>
        <dbReference type="ARBA" id="ARBA00023015"/>
    </source>
</evidence>
<feature type="compositionally biased region" description="Polar residues" evidence="4">
    <location>
        <begin position="307"/>
        <end position="322"/>
    </location>
</feature>
<protein>
    <recommendedName>
        <fullName evidence="5">Vertebrate heat shock transcription factor C-terminal domain-containing protein</fullName>
    </recommendedName>
</protein>
<keyword evidence="1" id="KW-0805">Transcription regulation</keyword>
<comment type="caution">
    <text evidence="6">The sequence shown here is derived from an EMBL/GenBank/DDBJ whole genome shotgun (WGS) entry which is preliminary data.</text>
</comment>
<organism evidence="6 7">
    <name type="scientific">Ranitomeya imitator</name>
    <name type="common">mimic poison frog</name>
    <dbReference type="NCBI Taxonomy" id="111125"/>
    <lineage>
        <taxon>Eukaryota</taxon>
        <taxon>Metazoa</taxon>
        <taxon>Chordata</taxon>
        <taxon>Craniata</taxon>
        <taxon>Vertebrata</taxon>
        <taxon>Euteleostomi</taxon>
        <taxon>Amphibia</taxon>
        <taxon>Batrachia</taxon>
        <taxon>Anura</taxon>
        <taxon>Neobatrachia</taxon>
        <taxon>Hyloidea</taxon>
        <taxon>Dendrobatidae</taxon>
        <taxon>Dendrobatinae</taxon>
        <taxon>Ranitomeya</taxon>
    </lineage>
</organism>
<evidence type="ECO:0000256" key="4">
    <source>
        <dbReference type="SAM" id="MobiDB-lite"/>
    </source>
</evidence>